<dbReference type="Pfam" id="PF06530">
    <property type="entry name" value="Phage_antitermQ"/>
    <property type="match status" value="1"/>
</dbReference>
<keyword evidence="6" id="KW-1185">Reference proteome</keyword>
<reference evidence="5 6" key="1">
    <citation type="submission" date="2020-03" db="EMBL/GenBank/DDBJ databases">
        <title>Complete genome sequence of Orbus sp. IPMB12 (BCRC 80908).</title>
        <authorList>
            <person name="Lo W.-S."/>
            <person name="Chang T.-H."/>
            <person name="Kuo C.-H."/>
        </authorList>
    </citation>
    <scope>NUCLEOTIDE SEQUENCE [LARGE SCALE GENOMIC DNA]</scope>
    <source>
        <strain evidence="5 6">IPMB12</strain>
    </source>
</reference>
<keyword evidence="4" id="KW-0804">Transcription</keyword>
<proteinExistence type="inferred from homology"/>
<protein>
    <recommendedName>
        <fullName evidence="7">Phage antitermination protein Q</fullName>
    </recommendedName>
</protein>
<evidence type="ECO:0000313" key="6">
    <source>
        <dbReference type="Proteomes" id="UP000501168"/>
    </source>
</evidence>
<name>A0A6G9I9X1_9GAMM</name>
<gene>
    <name evidence="5" type="ORF">IPMB12_04570</name>
</gene>
<dbReference type="EMBL" id="CP050253">
    <property type="protein sequence ID" value="QIQ21016.1"/>
    <property type="molecule type" value="Genomic_DNA"/>
</dbReference>
<dbReference type="Proteomes" id="UP000501168">
    <property type="component" value="Chromosome"/>
</dbReference>
<dbReference type="PROSITE" id="PS51257">
    <property type="entry name" value="PROKAR_LIPOPROTEIN"/>
    <property type="match status" value="1"/>
</dbReference>
<dbReference type="AlphaFoldDB" id="A0A6G9I9X1"/>
<dbReference type="GO" id="GO:0003677">
    <property type="term" value="F:DNA binding"/>
    <property type="evidence" value="ECO:0007669"/>
    <property type="project" value="UniProtKB-KW"/>
</dbReference>
<organism evidence="5 6">
    <name type="scientific">Zophobihabitans entericus</name>
    <dbReference type="NCBI Taxonomy" id="1635327"/>
    <lineage>
        <taxon>Bacteria</taxon>
        <taxon>Pseudomonadati</taxon>
        <taxon>Pseudomonadota</taxon>
        <taxon>Gammaproteobacteria</taxon>
        <taxon>Orbales</taxon>
        <taxon>Orbaceae</taxon>
        <taxon>Zophobihabitans</taxon>
    </lineage>
</organism>
<dbReference type="KEGG" id="orb:IPMB12_04570"/>
<keyword evidence="3" id="KW-0238">DNA-binding</keyword>
<evidence type="ECO:0008006" key="7">
    <source>
        <dbReference type="Google" id="ProtNLM"/>
    </source>
</evidence>
<evidence type="ECO:0000256" key="1">
    <source>
        <dbReference type="ARBA" id="ARBA00010234"/>
    </source>
</evidence>
<comment type="similarity">
    <text evidence="1">Belongs to the phage antitermination Q type 1 family.</text>
</comment>
<evidence type="ECO:0000313" key="5">
    <source>
        <dbReference type="EMBL" id="QIQ21016.1"/>
    </source>
</evidence>
<dbReference type="GO" id="GO:0060567">
    <property type="term" value="P:negative regulation of termination of DNA-templated transcription"/>
    <property type="evidence" value="ECO:0007669"/>
    <property type="project" value="InterPro"/>
</dbReference>
<sequence>MRDIKTVLKAWANVRVSKRVGTEFPSHAAGFQSCYSGPDFRVFLTEDEAELVDRSVLRLRRSDPYSHAVLTSYYLKNISCNRQAKVLGKRPHAISETLTNAEKYILAKLDDVMEIAA</sequence>
<keyword evidence="2" id="KW-0805">Transcription regulation</keyword>
<dbReference type="InterPro" id="IPR010534">
    <property type="entry name" value="Phage_933W_GpQ"/>
</dbReference>
<accession>A0A6G9I9X1</accession>
<dbReference type="InParanoid" id="A0A6G9I9X1"/>
<evidence type="ECO:0000256" key="3">
    <source>
        <dbReference type="ARBA" id="ARBA00023125"/>
    </source>
</evidence>
<dbReference type="RefSeq" id="WP_166915379.1">
    <property type="nucleotide sequence ID" value="NZ_CP050253.1"/>
</dbReference>
<evidence type="ECO:0000256" key="2">
    <source>
        <dbReference type="ARBA" id="ARBA00023015"/>
    </source>
</evidence>
<evidence type="ECO:0000256" key="4">
    <source>
        <dbReference type="ARBA" id="ARBA00023163"/>
    </source>
</evidence>